<organism evidence="3 4">
    <name type="scientific">Macrococcoides bohemicum</name>
    <dbReference type="NCBI Taxonomy" id="1903056"/>
    <lineage>
        <taxon>Bacteria</taxon>
        <taxon>Bacillati</taxon>
        <taxon>Bacillota</taxon>
        <taxon>Bacilli</taxon>
        <taxon>Bacillales</taxon>
        <taxon>Staphylococcaceae</taxon>
        <taxon>Macrococcoides</taxon>
    </lineage>
</organism>
<dbReference type="PANTHER" id="PTHR37038:SF14">
    <property type="entry name" value="TRANSCRIPTIONAL ACTIVATOR"/>
    <property type="match status" value="1"/>
</dbReference>
<dbReference type="SMART" id="SM00530">
    <property type="entry name" value="HTH_XRE"/>
    <property type="match status" value="1"/>
</dbReference>
<dbReference type="InterPro" id="IPR011990">
    <property type="entry name" value="TPR-like_helical_dom_sf"/>
</dbReference>
<feature type="domain" description="HTH cro/C1-type" evidence="2">
    <location>
        <begin position="7"/>
        <end position="60"/>
    </location>
</feature>
<accession>A0A327ZZZ3</accession>
<dbReference type="PANTHER" id="PTHR37038">
    <property type="entry name" value="TRANSCRIPTIONAL REGULATOR-RELATED"/>
    <property type="match status" value="1"/>
</dbReference>
<sequence>MNIGEKIKNRRLEINLSQKELAKDICSQAEISRIESDATIPNSQVLFNICNRLNVTMDYFYFPNNIDNIDSKYIYEDLLNKKDYQTLYLLTKDKLKNRLSKFEFLYFTWLNSMCIFYCTNNNEKPLQNMTSILKAFKNDFITTINENGLKHQEVQDPLFLARIYYSLGILYQSTNNSHVAKRHFKSALQIIKNYDINERIVSNLYYSLASIYYNEKKYIKCIESANIGIVACIKYDTFYNYEYFCYIIVESKNKLNDINNEDINLLQTAHMLAKQKADNNLIKSIKSLKLILNKEK</sequence>
<dbReference type="GO" id="GO:0003677">
    <property type="term" value="F:DNA binding"/>
    <property type="evidence" value="ECO:0007669"/>
    <property type="project" value="InterPro"/>
</dbReference>
<comment type="caution">
    <text evidence="3">The sequence shown here is derived from an EMBL/GenBank/DDBJ whole genome shotgun (WGS) entry which is preliminary data.</text>
</comment>
<reference evidence="3 4" key="1">
    <citation type="journal article" date="2018" name="Front. Microbiol.">
        <title>Description and Comparative Genomics of Macrococcus caseolyticus subsp. hominis subsp. nov., Macrococcus goetzii sp. nov., Macrococcus epidermidis sp. nov., and Macrococcus bohemicus sp. nov., Novel Macrococci From Human Clinical Material With Virulence Potential and Suspected Uptake of Foreign DNA by Natural Transformation.</title>
        <authorList>
            <person name="Maslanova I."/>
            <person name="Wertheimer Z."/>
            <person name="Sedlacek I."/>
            <person name="Svec P."/>
            <person name="Indrakova A."/>
            <person name="Kovarovic V."/>
            <person name="Schumann P."/>
            <person name="Sproer C."/>
            <person name="Kralova S."/>
            <person name="Sedo O."/>
            <person name="Kristofova L."/>
            <person name="Vrbovska V."/>
            <person name="Fuzik T."/>
            <person name="Petras P."/>
            <person name="Zdrahal Z."/>
            <person name="Ruzickova V."/>
            <person name="Doskar J."/>
            <person name="Pantucek R."/>
        </authorList>
    </citation>
    <scope>NUCLEOTIDE SEQUENCE [LARGE SCALE GENOMIC DNA]</scope>
    <source>
        <strain evidence="3 4">03/115</strain>
        <plasmid evidence="3">pZKMB1</plasmid>
    </source>
</reference>
<dbReference type="OrthoDB" id="1150409at2"/>
<dbReference type="PROSITE" id="PS50943">
    <property type="entry name" value="HTH_CROC1"/>
    <property type="match status" value="1"/>
</dbReference>
<geneLocation type="plasmid" evidence="4">
    <name>pzkmb1</name>
</geneLocation>
<dbReference type="InterPro" id="IPR053163">
    <property type="entry name" value="HTH-type_regulator_Rgg"/>
</dbReference>
<dbReference type="Pfam" id="PF01381">
    <property type="entry name" value="HTH_3"/>
    <property type="match status" value="1"/>
</dbReference>
<dbReference type="SUPFAM" id="SSF47413">
    <property type="entry name" value="lambda repressor-like DNA-binding domains"/>
    <property type="match status" value="1"/>
</dbReference>
<dbReference type="RefSeq" id="WP_111744403.1">
    <property type="nucleotide sequence ID" value="NZ_CM009972.1"/>
</dbReference>
<protein>
    <recommendedName>
        <fullName evidence="2">HTH cro/C1-type domain-containing protein</fullName>
    </recommendedName>
</protein>
<dbReference type="EMBL" id="PZJG01000030">
    <property type="protein sequence ID" value="RAK47829.1"/>
    <property type="molecule type" value="Genomic_DNA"/>
</dbReference>
<keyword evidence="3" id="KW-0614">Plasmid</keyword>
<dbReference type="SMART" id="SM00028">
    <property type="entry name" value="TPR"/>
    <property type="match status" value="2"/>
</dbReference>
<dbReference type="PROSITE" id="PS50005">
    <property type="entry name" value="TPR"/>
    <property type="match status" value="1"/>
</dbReference>
<dbReference type="InterPro" id="IPR019734">
    <property type="entry name" value="TPR_rpt"/>
</dbReference>
<evidence type="ECO:0000313" key="3">
    <source>
        <dbReference type="EMBL" id="RAK47829.1"/>
    </source>
</evidence>
<keyword evidence="1" id="KW-0802">TPR repeat</keyword>
<dbReference type="Proteomes" id="UP000249579">
    <property type="component" value="Plasmid pZKMB1"/>
</dbReference>
<feature type="repeat" description="TPR" evidence="1">
    <location>
        <begin position="161"/>
        <end position="194"/>
    </location>
</feature>
<dbReference type="InterPro" id="IPR010982">
    <property type="entry name" value="Lambda_DNA-bd_dom_sf"/>
</dbReference>
<dbReference type="AlphaFoldDB" id="A0A327ZZZ3"/>
<name>A0A327ZZZ3_9STAP</name>
<dbReference type="Gene3D" id="1.25.40.10">
    <property type="entry name" value="Tetratricopeptide repeat domain"/>
    <property type="match status" value="1"/>
</dbReference>
<gene>
    <name evidence="3" type="ORF">BHX94_12160</name>
</gene>
<dbReference type="CDD" id="cd00093">
    <property type="entry name" value="HTH_XRE"/>
    <property type="match status" value="1"/>
</dbReference>
<dbReference type="SUPFAM" id="SSF48452">
    <property type="entry name" value="TPR-like"/>
    <property type="match status" value="1"/>
</dbReference>
<dbReference type="InterPro" id="IPR001387">
    <property type="entry name" value="Cro/C1-type_HTH"/>
</dbReference>
<evidence type="ECO:0000256" key="1">
    <source>
        <dbReference type="PROSITE-ProRule" id="PRU00339"/>
    </source>
</evidence>
<proteinExistence type="predicted"/>
<evidence type="ECO:0000259" key="2">
    <source>
        <dbReference type="PROSITE" id="PS50943"/>
    </source>
</evidence>
<evidence type="ECO:0000313" key="4">
    <source>
        <dbReference type="Proteomes" id="UP000249579"/>
    </source>
</evidence>